<dbReference type="Proteomes" id="UP000631114">
    <property type="component" value="Unassembled WGS sequence"/>
</dbReference>
<reference evidence="1 2" key="1">
    <citation type="submission" date="2020-10" db="EMBL/GenBank/DDBJ databases">
        <title>The Coptis chinensis genome and diversification of protoberbering-type alkaloids.</title>
        <authorList>
            <person name="Wang B."/>
            <person name="Shu S."/>
            <person name="Song C."/>
            <person name="Liu Y."/>
        </authorList>
    </citation>
    <scope>NUCLEOTIDE SEQUENCE [LARGE SCALE GENOMIC DNA]</scope>
    <source>
        <strain evidence="1">HL-2020</strain>
        <tissue evidence="1">Leaf</tissue>
    </source>
</reference>
<organism evidence="1 2">
    <name type="scientific">Coptis chinensis</name>
    <dbReference type="NCBI Taxonomy" id="261450"/>
    <lineage>
        <taxon>Eukaryota</taxon>
        <taxon>Viridiplantae</taxon>
        <taxon>Streptophyta</taxon>
        <taxon>Embryophyta</taxon>
        <taxon>Tracheophyta</taxon>
        <taxon>Spermatophyta</taxon>
        <taxon>Magnoliopsida</taxon>
        <taxon>Ranunculales</taxon>
        <taxon>Ranunculaceae</taxon>
        <taxon>Coptidoideae</taxon>
        <taxon>Coptis</taxon>
    </lineage>
</organism>
<sequence length="91" mass="10457">MASSTFAKWMRPEVYPLLAPVVAVAGLCSMQLVRNLRTNPEVRVTKQNRAAGVLDNFAEGEKYTEHFLRKYVRNRSPEIMPSLNQFFSRPK</sequence>
<proteinExistence type="predicted"/>
<evidence type="ECO:0000313" key="1">
    <source>
        <dbReference type="EMBL" id="KAF9621110.1"/>
    </source>
</evidence>
<dbReference type="OrthoDB" id="202195at2759"/>
<evidence type="ECO:0008006" key="3">
    <source>
        <dbReference type="Google" id="ProtNLM"/>
    </source>
</evidence>
<dbReference type="PANTHER" id="PTHR33417">
    <property type="entry name" value="G-BOX BINDING PROTEIN"/>
    <property type="match status" value="1"/>
</dbReference>
<dbReference type="Pfam" id="PF06522">
    <property type="entry name" value="B12D"/>
    <property type="match status" value="1"/>
</dbReference>
<protein>
    <recommendedName>
        <fullName evidence="3">NADH-ubiquinone reductase complex 1 MLRQ subunit</fullName>
    </recommendedName>
</protein>
<dbReference type="InterPro" id="IPR010530">
    <property type="entry name" value="B12D"/>
</dbReference>
<dbReference type="EMBL" id="JADFTS010000002">
    <property type="protein sequence ID" value="KAF9621110.1"/>
    <property type="molecule type" value="Genomic_DNA"/>
</dbReference>
<evidence type="ECO:0000313" key="2">
    <source>
        <dbReference type="Proteomes" id="UP000631114"/>
    </source>
</evidence>
<comment type="caution">
    <text evidence="1">The sequence shown here is derived from an EMBL/GenBank/DDBJ whole genome shotgun (WGS) entry which is preliminary data.</text>
</comment>
<dbReference type="AlphaFoldDB" id="A0A835ILE2"/>
<name>A0A835ILE2_9MAGN</name>
<gene>
    <name evidence="1" type="ORF">IFM89_016604</name>
</gene>
<keyword evidence="2" id="KW-1185">Reference proteome</keyword>
<accession>A0A835ILE2</accession>